<dbReference type="AlphaFoldDB" id="A0AAE0FFA5"/>
<reference evidence="1 2" key="1">
    <citation type="journal article" date="2015" name="Genome Biol. Evol.">
        <title>Comparative Genomics of a Bacterivorous Green Alga Reveals Evolutionary Causalities and Consequences of Phago-Mixotrophic Mode of Nutrition.</title>
        <authorList>
            <person name="Burns J.A."/>
            <person name="Paasch A."/>
            <person name="Narechania A."/>
            <person name="Kim E."/>
        </authorList>
    </citation>
    <scope>NUCLEOTIDE SEQUENCE [LARGE SCALE GENOMIC DNA]</scope>
    <source>
        <strain evidence="1 2">PLY_AMNH</strain>
    </source>
</reference>
<keyword evidence="2" id="KW-1185">Reference proteome</keyword>
<gene>
    <name evidence="1" type="ORF">CYMTET_32308</name>
</gene>
<dbReference type="EMBL" id="LGRX02019371">
    <property type="protein sequence ID" value="KAK3258654.1"/>
    <property type="molecule type" value="Genomic_DNA"/>
</dbReference>
<name>A0AAE0FFA5_9CHLO</name>
<comment type="caution">
    <text evidence="1">The sequence shown here is derived from an EMBL/GenBank/DDBJ whole genome shotgun (WGS) entry which is preliminary data.</text>
</comment>
<accession>A0AAE0FFA5</accession>
<dbReference type="Proteomes" id="UP001190700">
    <property type="component" value="Unassembled WGS sequence"/>
</dbReference>
<evidence type="ECO:0000313" key="2">
    <source>
        <dbReference type="Proteomes" id="UP001190700"/>
    </source>
</evidence>
<protein>
    <submittedName>
        <fullName evidence="1">Uncharacterized protein</fullName>
    </submittedName>
</protein>
<evidence type="ECO:0000313" key="1">
    <source>
        <dbReference type="EMBL" id="KAK3258654.1"/>
    </source>
</evidence>
<proteinExistence type="predicted"/>
<organism evidence="1 2">
    <name type="scientific">Cymbomonas tetramitiformis</name>
    <dbReference type="NCBI Taxonomy" id="36881"/>
    <lineage>
        <taxon>Eukaryota</taxon>
        <taxon>Viridiplantae</taxon>
        <taxon>Chlorophyta</taxon>
        <taxon>Pyramimonadophyceae</taxon>
        <taxon>Pyramimonadales</taxon>
        <taxon>Pyramimonadaceae</taxon>
        <taxon>Cymbomonas</taxon>
    </lineage>
</organism>
<sequence length="144" mass="15705">MDLHADQFCMTAPKGRRSSGRTRFSARYPGSEGGCWLEGWLASQDSVKSVFLVAAADAWSSSVMVERAEDLEEPMREKLHIHFSLFAWARVLNRKHAGAVLQDMTINRQLLTEGGGIHAACGLRHGGSAVLGNPLYIKPAAVPD</sequence>